<dbReference type="InterPro" id="IPR016181">
    <property type="entry name" value="Acyl_CoA_acyltransferase"/>
</dbReference>
<dbReference type="PROSITE" id="PS51186">
    <property type="entry name" value="GNAT"/>
    <property type="match status" value="1"/>
</dbReference>
<evidence type="ECO:0000256" key="1">
    <source>
        <dbReference type="ARBA" id="ARBA00022679"/>
    </source>
</evidence>
<name>A0A0B5XCN3_BACTU</name>
<proteinExistence type="predicted"/>
<evidence type="ECO:0000259" key="3">
    <source>
        <dbReference type="PROSITE" id="PS51186"/>
    </source>
</evidence>
<dbReference type="GO" id="GO:0016747">
    <property type="term" value="F:acyltransferase activity, transferring groups other than amino-acyl groups"/>
    <property type="evidence" value="ECO:0007669"/>
    <property type="project" value="InterPro"/>
</dbReference>
<dbReference type="RefSeq" id="WP_000350629.1">
    <property type="nucleotide sequence ID" value="NZ_CP009335.1"/>
</dbReference>
<dbReference type="InterPro" id="IPR050680">
    <property type="entry name" value="YpeA/RimI_acetyltransf"/>
</dbReference>
<feature type="domain" description="N-acetyltransferase" evidence="3">
    <location>
        <begin position="3"/>
        <end position="155"/>
    </location>
</feature>
<gene>
    <name evidence="4" type="ORF">BF38_3830</name>
    <name evidence="5" type="ORF">FOC89_26890</name>
</gene>
<dbReference type="PANTHER" id="PTHR43420">
    <property type="entry name" value="ACETYLTRANSFERASE"/>
    <property type="match status" value="1"/>
</dbReference>
<dbReference type="Proteomes" id="UP000031876">
    <property type="component" value="Chromosome"/>
</dbReference>
<reference evidence="5 7" key="2">
    <citation type="submission" date="2020-05" db="EMBL/GenBank/DDBJ databases">
        <title>FDA dAtabase for Regulatory Grade micrObial Sequences (FDA-ARGOS): Supporting development and validation of Infectious Disease Dx tests.</title>
        <authorList>
            <person name="Nelson B."/>
            <person name="Plummer A."/>
            <person name="Tallon L."/>
            <person name="Sadzewicz L."/>
            <person name="Zhao X."/>
            <person name="Vavikolanu K."/>
            <person name="Mehta A."/>
            <person name="Aluvathingal J."/>
            <person name="Nadendla S."/>
            <person name="Myers T."/>
            <person name="Yan Y."/>
            <person name="Sichtig H."/>
        </authorList>
    </citation>
    <scope>NUCLEOTIDE SEQUENCE [LARGE SCALE GENOMIC DNA]</scope>
    <source>
        <strain evidence="5 7">FDAARGOS_795</strain>
    </source>
</reference>
<dbReference type="CDD" id="cd04301">
    <property type="entry name" value="NAT_SF"/>
    <property type="match status" value="1"/>
</dbReference>
<evidence type="ECO:0000313" key="7">
    <source>
        <dbReference type="Proteomes" id="UP000501107"/>
    </source>
</evidence>
<sequence length="197" mass="23527">MDIEIRAYRKENEAGWVRCRVLSFLDTAYYDNVFREKERYEHPAIELVAVYENQIVGLLDIEYELEERTVCSRGTGLGGMIWHIAVHPDFRRMKIGNQLLNEGEKLAKERKLNRLEAWTRDNLWVHGWYEKNGFVKVDSYLHVYSDHTDEIKGVIKSNIDQLYPVQTFAHYTGENKEEIRKQFKRVHDCFCFEKNFN</sequence>
<dbReference type="Proteomes" id="UP000501107">
    <property type="component" value="Chromosome"/>
</dbReference>
<evidence type="ECO:0000313" key="4">
    <source>
        <dbReference type="EMBL" id="AJG76830.1"/>
    </source>
</evidence>
<organism evidence="5 7">
    <name type="scientific">Bacillus thuringiensis</name>
    <dbReference type="NCBI Taxonomy" id="1428"/>
    <lineage>
        <taxon>Bacteria</taxon>
        <taxon>Bacillati</taxon>
        <taxon>Bacillota</taxon>
        <taxon>Bacilli</taxon>
        <taxon>Bacillales</taxon>
        <taxon>Bacillaceae</taxon>
        <taxon>Bacillus</taxon>
        <taxon>Bacillus cereus group</taxon>
    </lineage>
</organism>
<evidence type="ECO:0000313" key="5">
    <source>
        <dbReference type="EMBL" id="QKH27414.1"/>
    </source>
</evidence>
<evidence type="ECO:0000313" key="6">
    <source>
        <dbReference type="Proteomes" id="UP000031876"/>
    </source>
</evidence>
<dbReference type="KEGG" id="btw:BF38_3830"/>
<keyword evidence="2" id="KW-0012">Acyltransferase</keyword>
<dbReference type="SUPFAM" id="SSF55729">
    <property type="entry name" value="Acyl-CoA N-acyltransferases (Nat)"/>
    <property type="match status" value="1"/>
</dbReference>
<protein>
    <submittedName>
        <fullName evidence="4">Acetyltransferase domain protein</fullName>
    </submittedName>
    <submittedName>
        <fullName evidence="5">GNAT family N-acetyltransferase</fullName>
    </submittedName>
</protein>
<accession>A0A0B5XCN3</accession>
<dbReference type="InterPro" id="IPR000182">
    <property type="entry name" value="GNAT_dom"/>
</dbReference>
<dbReference type="EMBL" id="CP009335">
    <property type="protein sequence ID" value="AJG76830.1"/>
    <property type="molecule type" value="Genomic_DNA"/>
</dbReference>
<dbReference type="EMBL" id="CP053980">
    <property type="protein sequence ID" value="QKH27414.1"/>
    <property type="molecule type" value="Genomic_DNA"/>
</dbReference>
<evidence type="ECO:0000256" key="2">
    <source>
        <dbReference type="ARBA" id="ARBA00023315"/>
    </source>
</evidence>
<dbReference type="PANTHER" id="PTHR43420:SF47">
    <property type="entry name" value="N-ACETYLTRANSFERASE DOMAIN-CONTAINING PROTEIN"/>
    <property type="match status" value="1"/>
</dbReference>
<keyword evidence="1 5" id="KW-0808">Transferase</keyword>
<dbReference type="Gene3D" id="3.40.630.30">
    <property type="match status" value="1"/>
</dbReference>
<reference evidence="4 6" key="1">
    <citation type="journal article" date="2015" name="Genome Announc.">
        <title>Complete genome sequences for 35 biothreat assay-relevant bacillus species.</title>
        <authorList>
            <person name="Johnson S.L."/>
            <person name="Daligault H.E."/>
            <person name="Davenport K.W."/>
            <person name="Jaissle J."/>
            <person name="Frey K.G."/>
            <person name="Ladner J.T."/>
            <person name="Broomall S.M."/>
            <person name="Bishop-Lilly K.A."/>
            <person name="Bruce D.C."/>
            <person name="Gibbons H.S."/>
            <person name="Coyne S.R."/>
            <person name="Lo C.C."/>
            <person name="Meincke L."/>
            <person name="Munk A.C."/>
            <person name="Koroleva G.I."/>
            <person name="Rosenzweig C.N."/>
            <person name="Palacios G.F."/>
            <person name="Redden C.L."/>
            <person name="Minogue T.D."/>
            <person name="Chain P.S."/>
        </authorList>
    </citation>
    <scope>NUCLEOTIDE SEQUENCE [LARGE SCALE GENOMIC DNA]</scope>
    <source>
        <strain evidence="4 6">HD1011</strain>
    </source>
</reference>
<dbReference type="AlphaFoldDB" id="A0A0B5XCN3"/>
<dbReference type="Pfam" id="PF00583">
    <property type="entry name" value="Acetyltransf_1"/>
    <property type="match status" value="1"/>
</dbReference>